<dbReference type="Proteomes" id="UP000697710">
    <property type="component" value="Unassembled WGS sequence"/>
</dbReference>
<evidence type="ECO:0000259" key="7">
    <source>
        <dbReference type="Pfam" id="PF03413"/>
    </source>
</evidence>
<reference evidence="9" key="1">
    <citation type="submission" date="2020-04" db="EMBL/GenBank/DDBJ databases">
        <authorList>
            <person name="Zhang T."/>
        </authorList>
    </citation>
    <scope>NUCLEOTIDE SEQUENCE</scope>
    <source>
        <strain evidence="9">HKST-UBA01</strain>
    </source>
</reference>
<feature type="chain" id="PRO_5036730681" evidence="6">
    <location>
        <begin position="29"/>
        <end position="674"/>
    </location>
</feature>
<evidence type="ECO:0000256" key="5">
    <source>
        <dbReference type="ARBA" id="ARBA00023049"/>
    </source>
</evidence>
<feature type="domain" description="FTP" evidence="8">
    <location>
        <begin position="141"/>
        <end position="179"/>
    </location>
</feature>
<comment type="caution">
    <text evidence="9">The sequence shown here is derived from an EMBL/GenBank/DDBJ whole genome shotgun (WGS) entry which is preliminary data.</text>
</comment>
<evidence type="ECO:0000256" key="2">
    <source>
        <dbReference type="ARBA" id="ARBA00022723"/>
    </source>
</evidence>
<evidence type="ECO:0000256" key="3">
    <source>
        <dbReference type="ARBA" id="ARBA00022801"/>
    </source>
</evidence>
<proteinExistence type="predicted"/>
<dbReference type="EMBL" id="JAGQHR010000075">
    <property type="protein sequence ID" value="MCA9726850.1"/>
    <property type="molecule type" value="Genomic_DNA"/>
</dbReference>
<evidence type="ECO:0000313" key="9">
    <source>
        <dbReference type="EMBL" id="MCA9726850.1"/>
    </source>
</evidence>
<organism evidence="9 10">
    <name type="scientific">Eiseniibacteriota bacterium</name>
    <dbReference type="NCBI Taxonomy" id="2212470"/>
    <lineage>
        <taxon>Bacteria</taxon>
        <taxon>Candidatus Eiseniibacteriota</taxon>
    </lineage>
</organism>
<keyword evidence="1" id="KW-0645">Protease</keyword>
<dbReference type="InterPro" id="IPR001842">
    <property type="entry name" value="Peptidase_M36"/>
</dbReference>
<dbReference type="GO" id="GO:0004222">
    <property type="term" value="F:metalloendopeptidase activity"/>
    <property type="evidence" value="ECO:0007669"/>
    <property type="project" value="InterPro"/>
</dbReference>
<dbReference type="Pfam" id="PF07504">
    <property type="entry name" value="FTP"/>
    <property type="match status" value="1"/>
</dbReference>
<feature type="domain" description="PepSY" evidence="7">
    <location>
        <begin position="190"/>
        <end position="264"/>
    </location>
</feature>
<evidence type="ECO:0000256" key="4">
    <source>
        <dbReference type="ARBA" id="ARBA00022833"/>
    </source>
</evidence>
<evidence type="ECO:0000256" key="6">
    <source>
        <dbReference type="SAM" id="SignalP"/>
    </source>
</evidence>
<dbReference type="GO" id="GO:0005615">
    <property type="term" value="C:extracellular space"/>
    <property type="evidence" value="ECO:0007669"/>
    <property type="project" value="InterPro"/>
</dbReference>
<evidence type="ECO:0000313" key="10">
    <source>
        <dbReference type="Proteomes" id="UP000697710"/>
    </source>
</evidence>
<dbReference type="InterPro" id="IPR011096">
    <property type="entry name" value="FTP_domain"/>
</dbReference>
<protein>
    <submittedName>
        <fullName evidence="9">M36 family metallopeptidase</fullName>
    </submittedName>
</protein>
<dbReference type="SUPFAM" id="SSF55486">
    <property type="entry name" value="Metalloproteases ('zincins'), catalytic domain"/>
    <property type="match status" value="1"/>
</dbReference>
<keyword evidence="6" id="KW-0732">Signal</keyword>
<evidence type="ECO:0000256" key="1">
    <source>
        <dbReference type="ARBA" id="ARBA00022670"/>
    </source>
</evidence>
<dbReference type="Pfam" id="PF03413">
    <property type="entry name" value="PepSY"/>
    <property type="match status" value="1"/>
</dbReference>
<dbReference type="PANTHER" id="PTHR33794:SF1">
    <property type="entry name" value="BACILLOLYSIN"/>
    <property type="match status" value="1"/>
</dbReference>
<keyword evidence="5" id="KW-0482">Metalloprotease</keyword>
<keyword evidence="4" id="KW-0862">Zinc</keyword>
<name>A0A956RNM2_UNCEI</name>
<dbReference type="InterPro" id="IPR050728">
    <property type="entry name" value="Zinc_Metalloprotease_M4"/>
</dbReference>
<accession>A0A956RNM2</accession>
<dbReference type="AlphaFoldDB" id="A0A956RNM2"/>
<dbReference type="PANTHER" id="PTHR33794">
    <property type="entry name" value="BACILLOLYSIN"/>
    <property type="match status" value="1"/>
</dbReference>
<keyword evidence="3" id="KW-0378">Hydrolase</keyword>
<evidence type="ECO:0000259" key="8">
    <source>
        <dbReference type="Pfam" id="PF07504"/>
    </source>
</evidence>
<dbReference type="GO" id="GO:0006508">
    <property type="term" value="P:proteolysis"/>
    <property type="evidence" value="ECO:0007669"/>
    <property type="project" value="UniProtKB-KW"/>
</dbReference>
<dbReference type="GO" id="GO:0008270">
    <property type="term" value="F:zinc ion binding"/>
    <property type="evidence" value="ECO:0007669"/>
    <property type="project" value="InterPro"/>
</dbReference>
<dbReference type="Pfam" id="PF02128">
    <property type="entry name" value="Peptidase_M36"/>
    <property type="match status" value="1"/>
</dbReference>
<reference evidence="9" key="2">
    <citation type="journal article" date="2021" name="Microbiome">
        <title>Successional dynamics and alternative stable states in a saline activated sludge microbial community over 9 years.</title>
        <authorList>
            <person name="Wang Y."/>
            <person name="Ye J."/>
            <person name="Ju F."/>
            <person name="Liu L."/>
            <person name="Boyd J.A."/>
            <person name="Deng Y."/>
            <person name="Parks D.H."/>
            <person name="Jiang X."/>
            <person name="Yin X."/>
            <person name="Woodcroft B.J."/>
            <person name="Tyson G.W."/>
            <person name="Hugenholtz P."/>
            <person name="Polz M.F."/>
            <person name="Zhang T."/>
        </authorList>
    </citation>
    <scope>NUCLEOTIDE SEQUENCE</scope>
    <source>
        <strain evidence="9">HKST-UBA01</strain>
    </source>
</reference>
<gene>
    <name evidence="9" type="ORF">KC729_04145</name>
</gene>
<keyword evidence="2" id="KW-0479">Metal-binding</keyword>
<feature type="signal peptide" evidence="6">
    <location>
        <begin position="1"/>
        <end position="28"/>
    </location>
</feature>
<sequence>MRPVHRWFIYANTLAGVAAAVVAGPASAFAPSSEHAELEIPLPFQAENLIYGDNVSALTVPQVGSIGSSIGDQIGGNWSVHSWNLRSASPHYVLGSGAEVAPAISNDGIAESAARFVLEQCAPSLGLDPEQLRLETVARGAGKYAVHFQQTYDGLEVVGGRAHATFMENGRVFTMGSDFYTIGELRTVPKLAPDDAEAIAIGDLPQKERAVSTEADEQTRLCVLPYPTSDHTYEPRLAWKVTVVTDGRTGVWPTYVDAHTGEILWRTSDVHFADYSGTIDSNIEPSTYCNGEFEQAAAYMEVEIFNRGTVITDRQGVWAMPNADSPRGATIRFFGPYVNVDRASGGADATQTALASPGVPLHFVWDDTNSRQDERDVFSAVSLIHDWFETVDPGYSYSNARITANVGVAGQCNAFYNGSINFYNTGPGCSGAGCANTGEIQGIIFHEYGHGVQKNLLGSQGDEGLGEGNADVLANFLTAESVIGRGFCLTNCTGGIRNSDNNLQYPQDLTGEVHADGRIIAGVVWDVSENLQASRGVNAGLARAAEIWHFGRKLERPFNQPDQCLSMFIADDDNGNVFDGTPNFDAICQGVRAHDTNGDAFDCPEANSLWVDFDYTGSESGTQSHPYNSLFQANGAAPVGFTMKVRDGVSSEVGTLAKPGVIRAIGGVVRVGAP</sequence>
<dbReference type="InterPro" id="IPR025711">
    <property type="entry name" value="PepSY"/>
</dbReference>